<gene>
    <name evidence="2" type="ORF">EXN66_Car019296</name>
</gene>
<proteinExistence type="predicted"/>
<dbReference type="EMBL" id="CM015730">
    <property type="protein sequence ID" value="KAF3703608.1"/>
    <property type="molecule type" value="Genomic_DNA"/>
</dbReference>
<organism evidence="2 3">
    <name type="scientific">Channa argus</name>
    <name type="common">Northern snakehead</name>
    <name type="synonym">Ophicephalus argus</name>
    <dbReference type="NCBI Taxonomy" id="215402"/>
    <lineage>
        <taxon>Eukaryota</taxon>
        <taxon>Metazoa</taxon>
        <taxon>Chordata</taxon>
        <taxon>Craniata</taxon>
        <taxon>Vertebrata</taxon>
        <taxon>Euteleostomi</taxon>
        <taxon>Actinopterygii</taxon>
        <taxon>Neopterygii</taxon>
        <taxon>Teleostei</taxon>
        <taxon>Neoteleostei</taxon>
        <taxon>Acanthomorphata</taxon>
        <taxon>Anabantaria</taxon>
        <taxon>Anabantiformes</taxon>
        <taxon>Channoidei</taxon>
        <taxon>Channidae</taxon>
        <taxon>Channa</taxon>
    </lineage>
</organism>
<evidence type="ECO:0000256" key="1">
    <source>
        <dbReference type="SAM" id="MobiDB-lite"/>
    </source>
</evidence>
<protein>
    <submittedName>
        <fullName evidence="2">Uncharacterized protein</fullName>
    </submittedName>
</protein>
<feature type="compositionally biased region" description="Basic residues" evidence="1">
    <location>
        <begin position="45"/>
        <end position="55"/>
    </location>
</feature>
<dbReference type="Proteomes" id="UP000503349">
    <property type="component" value="Chromosome 19"/>
</dbReference>
<reference evidence="3" key="2">
    <citation type="submission" date="2019-02" db="EMBL/GenBank/DDBJ databases">
        <title>Opniocepnalus argus Var Kimnra genome.</title>
        <authorList>
            <person name="Zhou C."/>
            <person name="Xiao S."/>
        </authorList>
    </citation>
    <scope>NUCLEOTIDE SEQUENCE [LARGE SCALE GENOMIC DNA]</scope>
</reference>
<feature type="region of interest" description="Disordered" evidence="1">
    <location>
        <begin position="40"/>
        <end position="82"/>
    </location>
</feature>
<name>A0A6G1QMZ7_CHAAH</name>
<feature type="compositionally biased region" description="Low complexity" evidence="1">
    <location>
        <begin position="65"/>
        <end position="82"/>
    </location>
</feature>
<evidence type="ECO:0000313" key="3">
    <source>
        <dbReference type="Proteomes" id="UP000503349"/>
    </source>
</evidence>
<dbReference type="AlphaFoldDB" id="A0A6G1QMZ7"/>
<accession>A0A6G1QMZ7</accession>
<reference evidence="2 3" key="1">
    <citation type="submission" date="2019-02" db="EMBL/GenBank/DDBJ databases">
        <title>Opniocepnalus argus genome.</title>
        <authorList>
            <person name="Zhou C."/>
            <person name="Xiao S."/>
        </authorList>
    </citation>
    <scope>NUCLEOTIDE SEQUENCE [LARGE SCALE GENOMIC DNA]</scope>
    <source>
        <strain evidence="2">OARG1902GOOAL</strain>
        <tissue evidence="2">Muscle</tissue>
    </source>
</reference>
<sequence>MFTYVCGHLLSRNLSVALSQLPSEYNAILSPQFTSFVSSNQKQSVHLKPRQRRLSRLPICPHGNSSPPERSSHGSSQSTGYK</sequence>
<evidence type="ECO:0000313" key="2">
    <source>
        <dbReference type="EMBL" id="KAF3703608.1"/>
    </source>
</evidence>
<keyword evidence="3" id="KW-1185">Reference proteome</keyword>